<dbReference type="GO" id="GO:0022857">
    <property type="term" value="F:transmembrane transporter activity"/>
    <property type="evidence" value="ECO:0007669"/>
    <property type="project" value="InterPro"/>
</dbReference>
<dbReference type="InterPro" id="IPR043429">
    <property type="entry name" value="ArtM/GltK/GlnP/TcyL/YhdX-like"/>
</dbReference>
<gene>
    <name evidence="11" type="primary">tcyL_1</name>
    <name evidence="11" type="ORF">NCTC11391_00564</name>
</gene>
<feature type="region of interest" description="Disordered" evidence="9">
    <location>
        <begin position="231"/>
        <end position="263"/>
    </location>
</feature>
<evidence type="ECO:0000256" key="3">
    <source>
        <dbReference type="ARBA" id="ARBA00022475"/>
    </source>
</evidence>
<dbReference type="NCBIfam" id="TIGR01726">
    <property type="entry name" value="HEQRo_perm_3TM"/>
    <property type="match status" value="1"/>
</dbReference>
<dbReference type="Pfam" id="PF00528">
    <property type="entry name" value="BPD_transp_1"/>
    <property type="match status" value="1"/>
</dbReference>
<feature type="transmembrane region" description="Helical" evidence="8">
    <location>
        <begin position="195"/>
        <end position="218"/>
    </location>
</feature>
<keyword evidence="6 8" id="KW-1133">Transmembrane helix</keyword>
<evidence type="ECO:0000256" key="6">
    <source>
        <dbReference type="ARBA" id="ARBA00022989"/>
    </source>
</evidence>
<feature type="domain" description="ABC transmembrane type-1" evidence="10">
    <location>
        <begin position="19"/>
        <end position="214"/>
    </location>
</feature>
<keyword evidence="2 8" id="KW-0813">Transport</keyword>
<feature type="transmembrane region" description="Helical" evidence="8">
    <location>
        <begin position="20"/>
        <end position="43"/>
    </location>
</feature>
<dbReference type="OrthoDB" id="9805999at2"/>
<reference evidence="11 12" key="1">
    <citation type="submission" date="2018-06" db="EMBL/GenBank/DDBJ databases">
        <authorList>
            <consortium name="Pathogen Informatics"/>
            <person name="Doyle S."/>
        </authorList>
    </citation>
    <scope>NUCLEOTIDE SEQUENCE [LARGE SCALE GENOMIC DNA]</scope>
    <source>
        <strain evidence="12">NCTC 11391</strain>
    </source>
</reference>
<comment type="subcellular location">
    <subcellularLocation>
        <location evidence="1 8">Cell membrane</location>
        <topology evidence="1 8">Multi-pass membrane protein</topology>
    </subcellularLocation>
</comment>
<dbReference type="CDD" id="cd06261">
    <property type="entry name" value="TM_PBP2"/>
    <property type="match status" value="1"/>
</dbReference>
<evidence type="ECO:0000256" key="2">
    <source>
        <dbReference type="ARBA" id="ARBA00022448"/>
    </source>
</evidence>
<dbReference type="SUPFAM" id="SSF161098">
    <property type="entry name" value="MetI-like"/>
    <property type="match status" value="1"/>
</dbReference>
<dbReference type="RefSeq" id="WP_115324869.1">
    <property type="nucleotide sequence ID" value="NZ_UHFA01000002.1"/>
</dbReference>
<keyword evidence="7 8" id="KW-0472">Membrane</keyword>
<dbReference type="PANTHER" id="PTHR30614:SF0">
    <property type="entry name" value="L-CYSTINE TRANSPORT SYSTEM PERMEASE PROTEIN TCYL"/>
    <property type="match status" value="1"/>
</dbReference>
<evidence type="ECO:0000256" key="5">
    <source>
        <dbReference type="ARBA" id="ARBA00022970"/>
    </source>
</evidence>
<keyword evidence="12" id="KW-1185">Reference proteome</keyword>
<keyword evidence="5" id="KW-0029">Amino-acid transport</keyword>
<feature type="transmembrane region" description="Helical" evidence="8">
    <location>
        <begin position="156"/>
        <end position="175"/>
    </location>
</feature>
<dbReference type="AlphaFoldDB" id="A0A380JEU3"/>
<name>A0A380JEU3_STRDO</name>
<dbReference type="PANTHER" id="PTHR30614">
    <property type="entry name" value="MEMBRANE COMPONENT OF AMINO ACID ABC TRANSPORTER"/>
    <property type="match status" value="1"/>
</dbReference>
<dbReference type="InterPro" id="IPR010065">
    <property type="entry name" value="AA_ABC_transptr_permease_3TM"/>
</dbReference>
<dbReference type="InterPro" id="IPR035906">
    <property type="entry name" value="MetI-like_sf"/>
</dbReference>
<evidence type="ECO:0000313" key="11">
    <source>
        <dbReference type="EMBL" id="SUN35536.1"/>
    </source>
</evidence>
<protein>
    <submittedName>
        <fullName evidence="11">Amino acid ABC transporter permease</fullName>
    </submittedName>
</protein>
<evidence type="ECO:0000256" key="7">
    <source>
        <dbReference type="ARBA" id="ARBA00023136"/>
    </source>
</evidence>
<proteinExistence type="inferred from homology"/>
<keyword evidence="4 8" id="KW-0812">Transmembrane</keyword>
<feature type="transmembrane region" description="Helical" evidence="8">
    <location>
        <begin position="55"/>
        <end position="76"/>
    </location>
</feature>
<evidence type="ECO:0000256" key="9">
    <source>
        <dbReference type="SAM" id="MobiDB-lite"/>
    </source>
</evidence>
<dbReference type="EMBL" id="UHFA01000002">
    <property type="protein sequence ID" value="SUN35536.1"/>
    <property type="molecule type" value="Genomic_DNA"/>
</dbReference>
<evidence type="ECO:0000313" key="12">
    <source>
        <dbReference type="Proteomes" id="UP000254082"/>
    </source>
</evidence>
<sequence>MFFDFHYLLDLFPQILKAFPITFFIVLVSTLAGSLLGLLLAVVRLEKVPILNQLTLVYTSFIQGTPVIVQLFIVYYGVPYLLGLLGIDIAGVSKLTFMYIAYSLNAGAYFGEIIRSAIANVPRHQFDAAYSIGMDKVQTYRYYILPQAVKEMIPNIELSIVSLLQNSSLATYLGIYDIMGKAQLVGTNTAHQIEAFIDASIIFIVLSVVIHLAFKLFFGADEAKNEESLVENTASDLGETTSKPKQSIGLHQTSFKESELSYE</sequence>
<evidence type="ECO:0000259" key="10">
    <source>
        <dbReference type="PROSITE" id="PS50928"/>
    </source>
</evidence>
<accession>A0A380JEU3</accession>
<evidence type="ECO:0000256" key="1">
    <source>
        <dbReference type="ARBA" id="ARBA00004651"/>
    </source>
</evidence>
<dbReference type="GO" id="GO:0043190">
    <property type="term" value="C:ATP-binding cassette (ABC) transporter complex"/>
    <property type="evidence" value="ECO:0007669"/>
    <property type="project" value="InterPro"/>
</dbReference>
<dbReference type="Proteomes" id="UP000254082">
    <property type="component" value="Unassembled WGS sequence"/>
</dbReference>
<feature type="compositionally biased region" description="Basic and acidic residues" evidence="9">
    <location>
        <begin position="254"/>
        <end position="263"/>
    </location>
</feature>
<keyword evidence="3" id="KW-1003">Cell membrane</keyword>
<dbReference type="GO" id="GO:0006865">
    <property type="term" value="P:amino acid transport"/>
    <property type="evidence" value="ECO:0007669"/>
    <property type="project" value="UniProtKB-KW"/>
</dbReference>
<feature type="compositionally biased region" description="Polar residues" evidence="9">
    <location>
        <begin position="231"/>
        <end position="253"/>
    </location>
</feature>
<dbReference type="PROSITE" id="PS50928">
    <property type="entry name" value="ABC_TM1"/>
    <property type="match status" value="1"/>
</dbReference>
<organism evidence="11 12">
    <name type="scientific">Streptococcus downei MFe28</name>
    <dbReference type="NCBI Taxonomy" id="764290"/>
    <lineage>
        <taxon>Bacteria</taxon>
        <taxon>Bacillati</taxon>
        <taxon>Bacillota</taxon>
        <taxon>Bacilli</taxon>
        <taxon>Lactobacillales</taxon>
        <taxon>Streptococcaceae</taxon>
        <taxon>Streptococcus</taxon>
    </lineage>
</organism>
<dbReference type="Gene3D" id="1.10.3720.10">
    <property type="entry name" value="MetI-like"/>
    <property type="match status" value="1"/>
</dbReference>
<evidence type="ECO:0000256" key="8">
    <source>
        <dbReference type="RuleBase" id="RU363032"/>
    </source>
</evidence>
<comment type="similarity">
    <text evidence="8">Belongs to the binding-protein-dependent transport system permease family.</text>
</comment>
<evidence type="ECO:0000256" key="4">
    <source>
        <dbReference type="ARBA" id="ARBA00022692"/>
    </source>
</evidence>
<dbReference type="InterPro" id="IPR000515">
    <property type="entry name" value="MetI-like"/>
</dbReference>